<dbReference type="Gene3D" id="3.30.70.1070">
    <property type="entry name" value="Sporulation related repeat"/>
    <property type="match status" value="1"/>
</dbReference>
<dbReference type="InterPro" id="IPR009009">
    <property type="entry name" value="RlpA-like_DPBB"/>
</dbReference>
<evidence type="ECO:0000259" key="7">
    <source>
        <dbReference type="PROSITE" id="PS51724"/>
    </source>
</evidence>
<keyword evidence="4" id="KW-0472">Membrane</keyword>
<dbReference type="NCBIfam" id="TIGR00413">
    <property type="entry name" value="rlpA"/>
    <property type="match status" value="1"/>
</dbReference>
<dbReference type="PANTHER" id="PTHR34183:SF1">
    <property type="entry name" value="ENDOLYTIC PEPTIDOGLYCAN TRANSGLYCOSYLASE RLPA"/>
    <property type="match status" value="1"/>
</dbReference>
<sequence>MTVSRILPAVIVLSALMAGCSSTSTGEHHSLIPLPWHHKTTARDPKIDPALPALPPAGSGRGGYYQDDGPGDNPPPGLMNTPDAVVKFEPYLKGGVNKAYSVFGTTYTPLINDEPFSQRGMATWYGVKFNGQRTSSGETYDMYKMTAAHPTLPIPSYARVTSLESGKSVVVRINDRGPFHSDRVIDLSYTAALKLGLLAKGSHQVQVDRMFPNDQTRIATVRREAASAAQAAPAPADITALMLEERAAGDGPLPVKSEAKSGFYLQLGAYKVAGKAQEMGAKLVQAGCAADSLQVIAAGAVNRLLRGPFESRAAARKAVRDIPSSLGLKPIVVQR</sequence>
<dbReference type="InterPro" id="IPR012997">
    <property type="entry name" value="RplA"/>
</dbReference>
<evidence type="ECO:0000256" key="1">
    <source>
        <dbReference type="ARBA" id="ARBA00022729"/>
    </source>
</evidence>
<comment type="caution">
    <text evidence="8">The sequence shown here is derived from an EMBL/GenBank/DDBJ whole genome shotgun (WGS) entry which is preliminary data.</text>
</comment>
<dbReference type="InterPro" id="IPR036680">
    <property type="entry name" value="SPOR-like_sf"/>
</dbReference>
<evidence type="ECO:0000256" key="2">
    <source>
        <dbReference type="ARBA" id="ARBA00023239"/>
    </source>
</evidence>
<gene>
    <name evidence="4" type="primary">rlpA</name>
    <name evidence="8" type="ORF">NX778_22535</name>
</gene>
<dbReference type="PROSITE" id="PS51724">
    <property type="entry name" value="SPOR"/>
    <property type="match status" value="1"/>
</dbReference>
<keyword evidence="1" id="KW-0732">Signal</keyword>
<dbReference type="PROSITE" id="PS51257">
    <property type="entry name" value="PROKAR_LIPOPROTEIN"/>
    <property type="match status" value="1"/>
</dbReference>
<dbReference type="Pfam" id="PF05036">
    <property type="entry name" value="SPOR"/>
    <property type="match status" value="1"/>
</dbReference>
<evidence type="ECO:0000256" key="5">
    <source>
        <dbReference type="RuleBase" id="RU003495"/>
    </source>
</evidence>
<dbReference type="EC" id="4.2.2.-" evidence="4"/>
<keyword evidence="2 4" id="KW-0456">Lyase</keyword>
<dbReference type="HAMAP" id="MF_02071">
    <property type="entry name" value="RlpA"/>
    <property type="match status" value="1"/>
</dbReference>
<dbReference type="SUPFAM" id="SSF50685">
    <property type="entry name" value="Barwin-like endoglucanases"/>
    <property type="match status" value="1"/>
</dbReference>
<keyword evidence="4" id="KW-0449">Lipoprotein</keyword>
<dbReference type="InterPro" id="IPR036908">
    <property type="entry name" value="RlpA-like_sf"/>
</dbReference>
<protein>
    <recommendedName>
        <fullName evidence="4">Endolytic peptidoglycan transglycosylase RlpA</fullName>
        <ecNumber evidence="4">4.2.2.-</ecNumber>
    </recommendedName>
</protein>
<keyword evidence="9" id="KW-1185">Reference proteome</keyword>
<feature type="region of interest" description="Disordered" evidence="6">
    <location>
        <begin position="42"/>
        <end position="78"/>
    </location>
</feature>
<reference evidence="8 9" key="1">
    <citation type="submission" date="2022-08" db="EMBL/GenBank/DDBJ databases">
        <title>Reclassification of Massilia species as members of the genera Telluria, Duganella, Pseudoduganella, Mokoshia gen. nov. and Zemynaea gen. nov. using orthogonal and non-orthogonal genome-based approaches.</title>
        <authorList>
            <person name="Bowman J.P."/>
        </authorList>
    </citation>
    <scope>NUCLEOTIDE SEQUENCE [LARGE SCALE GENOMIC DNA]</scope>
    <source>
        <strain evidence="8 9">JCM 31606</strain>
    </source>
</reference>
<keyword evidence="4" id="KW-0564">Palmitate</keyword>
<dbReference type="SUPFAM" id="SSF110997">
    <property type="entry name" value="Sporulation related repeat"/>
    <property type="match status" value="1"/>
</dbReference>
<dbReference type="Pfam" id="PF03330">
    <property type="entry name" value="DPBB_1"/>
    <property type="match status" value="1"/>
</dbReference>
<evidence type="ECO:0000313" key="8">
    <source>
        <dbReference type="EMBL" id="MCS0660853.1"/>
    </source>
</evidence>
<comment type="function">
    <text evidence="4">Lytic transglycosylase with a strong preference for naked glycan strands that lack stem peptides.</text>
</comment>
<proteinExistence type="inferred from homology"/>
<dbReference type="EMBL" id="JANUGU010000010">
    <property type="protein sequence ID" value="MCS0660853.1"/>
    <property type="molecule type" value="Genomic_DNA"/>
</dbReference>
<organism evidence="8 9">
    <name type="scientific">Massilia terrae</name>
    <dbReference type="NCBI Taxonomy" id="1811224"/>
    <lineage>
        <taxon>Bacteria</taxon>
        <taxon>Pseudomonadati</taxon>
        <taxon>Pseudomonadota</taxon>
        <taxon>Betaproteobacteria</taxon>
        <taxon>Burkholderiales</taxon>
        <taxon>Oxalobacteraceae</taxon>
        <taxon>Telluria group</taxon>
        <taxon>Massilia</taxon>
    </lineage>
</organism>
<keyword evidence="4" id="KW-1003">Cell membrane</keyword>
<dbReference type="InterPro" id="IPR007730">
    <property type="entry name" value="SPOR-like_dom"/>
</dbReference>
<dbReference type="RefSeq" id="WP_258814050.1">
    <property type="nucleotide sequence ID" value="NZ_JANUGU010000010.1"/>
</dbReference>
<comment type="subcellular location">
    <subcellularLocation>
        <location evidence="4">Cell membrane</location>
        <topology evidence="4">Lipid-anchor</topology>
    </subcellularLocation>
</comment>
<dbReference type="Proteomes" id="UP001204621">
    <property type="component" value="Unassembled WGS sequence"/>
</dbReference>
<dbReference type="PANTHER" id="PTHR34183">
    <property type="entry name" value="ENDOLYTIC PEPTIDOGLYCAN TRANSGLYCOSYLASE RLPA"/>
    <property type="match status" value="1"/>
</dbReference>
<dbReference type="InterPro" id="IPR034718">
    <property type="entry name" value="RlpA"/>
</dbReference>
<accession>A0ABT2D3N4</accession>
<name>A0ABT2D3N4_9BURK</name>
<evidence type="ECO:0000256" key="3">
    <source>
        <dbReference type="ARBA" id="ARBA00023316"/>
    </source>
</evidence>
<dbReference type="Gene3D" id="2.40.40.10">
    <property type="entry name" value="RlpA-like domain"/>
    <property type="match status" value="1"/>
</dbReference>
<dbReference type="CDD" id="cd22268">
    <property type="entry name" value="DPBB_RlpA-like"/>
    <property type="match status" value="1"/>
</dbReference>
<evidence type="ECO:0000313" key="9">
    <source>
        <dbReference type="Proteomes" id="UP001204621"/>
    </source>
</evidence>
<comment type="similarity">
    <text evidence="4 5">Belongs to the RlpA family.</text>
</comment>
<evidence type="ECO:0000256" key="4">
    <source>
        <dbReference type="HAMAP-Rule" id="MF_02071"/>
    </source>
</evidence>
<feature type="domain" description="SPOR" evidence="7">
    <location>
        <begin position="257"/>
        <end position="335"/>
    </location>
</feature>
<keyword evidence="3 4" id="KW-0961">Cell wall biogenesis/degradation</keyword>
<evidence type="ECO:0000256" key="6">
    <source>
        <dbReference type="SAM" id="MobiDB-lite"/>
    </source>
</evidence>